<dbReference type="GO" id="GO:0000785">
    <property type="term" value="C:chromatin"/>
    <property type="evidence" value="ECO:0007669"/>
    <property type="project" value="TreeGrafter"/>
</dbReference>
<evidence type="ECO:0000256" key="1">
    <source>
        <dbReference type="ARBA" id="ARBA00004123"/>
    </source>
</evidence>
<dbReference type="InterPro" id="IPR007219">
    <property type="entry name" value="XnlR_reg_dom"/>
</dbReference>
<dbReference type="PANTHER" id="PTHR40626:SF10">
    <property type="entry name" value="C2H2-TYPE DOMAIN-CONTAINING PROTEIN"/>
    <property type="match status" value="1"/>
</dbReference>
<name>A0A395HHV0_ASPHC</name>
<dbReference type="RefSeq" id="XP_025546541.1">
    <property type="nucleotide sequence ID" value="XM_025699465.1"/>
</dbReference>
<dbReference type="PANTHER" id="PTHR40626">
    <property type="entry name" value="MIP31509P"/>
    <property type="match status" value="1"/>
</dbReference>
<feature type="non-terminal residue" evidence="10">
    <location>
        <position position="1"/>
    </location>
</feature>
<dbReference type="GO" id="GO:0000978">
    <property type="term" value="F:RNA polymerase II cis-regulatory region sequence-specific DNA binding"/>
    <property type="evidence" value="ECO:0007669"/>
    <property type="project" value="InterPro"/>
</dbReference>
<evidence type="ECO:0000313" key="11">
    <source>
        <dbReference type="Proteomes" id="UP000248961"/>
    </source>
</evidence>
<dbReference type="GO" id="GO:0006351">
    <property type="term" value="P:DNA-templated transcription"/>
    <property type="evidence" value="ECO:0007669"/>
    <property type="project" value="InterPro"/>
</dbReference>
<proteinExistence type="predicted"/>
<dbReference type="OrthoDB" id="654211at2759"/>
<accession>A0A395HHV0</accession>
<dbReference type="STRING" id="1450537.A0A395HHV0"/>
<dbReference type="GO" id="GO:0008270">
    <property type="term" value="F:zinc ion binding"/>
    <property type="evidence" value="ECO:0007669"/>
    <property type="project" value="UniProtKB-KW"/>
</dbReference>
<evidence type="ECO:0000256" key="4">
    <source>
        <dbReference type="ARBA" id="ARBA00022771"/>
    </source>
</evidence>
<reference evidence="10 11" key="1">
    <citation type="submission" date="2018-02" db="EMBL/GenBank/DDBJ databases">
        <title>The genomes of Aspergillus section Nigri reveals drivers in fungal speciation.</title>
        <authorList>
            <consortium name="DOE Joint Genome Institute"/>
            <person name="Vesth T.C."/>
            <person name="Nybo J."/>
            <person name="Theobald S."/>
            <person name="Brandl J."/>
            <person name="Frisvad J.C."/>
            <person name="Nielsen K.F."/>
            <person name="Lyhne E.K."/>
            <person name="Kogle M.E."/>
            <person name="Kuo A."/>
            <person name="Riley R."/>
            <person name="Clum A."/>
            <person name="Nolan M."/>
            <person name="Lipzen A."/>
            <person name="Salamov A."/>
            <person name="Henrissat B."/>
            <person name="Wiebenga A."/>
            <person name="De vries R.P."/>
            <person name="Grigoriev I.V."/>
            <person name="Mortensen U.H."/>
            <person name="Andersen M.R."/>
            <person name="Baker S.E."/>
        </authorList>
    </citation>
    <scope>NUCLEOTIDE SEQUENCE [LARGE SCALE GENOMIC DNA]</scope>
    <source>
        <strain evidence="10 11">CBS 101889</strain>
    </source>
</reference>
<keyword evidence="4" id="KW-0863">Zinc-finger</keyword>
<keyword evidence="8" id="KW-0539">Nucleus</keyword>
<keyword evidence="6" id="KW-0805">Transcription regulation</keyword>
<evidence type="ECO:0000256" key="5">
    <source>
        <dbReference type="ARBA" id="ARBA00022833"/>
    </source>
</evidence>
<dbReference type="GO" id="GO:0000981">
    <property type="term" value="F:DNA-binding transcription factor activity, RNA polymerase II-specific"/>
    <property type="evidence" value="ECO:0007669"/>
    <property type="project" value="InterPro"/>
</dbReference>
<dbReference type="Proteomes" id="UP000248961">
    <property type="component" value="Unassembled WGS sequence"/>
</dbReference>
<keyword evidence="5" id="KW-0862">Zinc</keyword>
<dbReference type="EMBL" id="KZ824333">
    <property type="protein sequence ID" value="RAL07387.1"/>
    <property type="molecule type" value="Genomic_DNA"/>
</dbReference>
<dbReference type="VEuPathDB" id="FungiDB:BO97DRAFT_463785"/>
<keyword evidence="7" id="KW-0804">Transcription</keyword>
<evidence type="ECO:0000256" key="6">
    <source>
        <dbReference type="ARBA" id="ARBA00023015"/>
    </source>
</evidence>
<evidence type="ECO:0000256" key="3">
    <source>
        <dbReference type="ARBA" id="ARBA00022737"/>
    </source>
</evidence>
<feature type="domain" description="Xylanolytic transcriptional activator regulatory" evidence="9">
    <location>
        <begin position="19"/>
        <end position="234"/>
    </location>
</feature>
<protein>
    <recommendedName>
        <fullName evidence="9">Xylanolytic transcriptional activator regulatory domain-containing protein</fullName>
    </recommendedName>
</protein>
<sequence length="285" mass="32378">ISELSLSSRDSLNRFLEGYVTGFYLNLPFTHILAFKLETCSPELCLVMLAIGAACRYEVRLSTKWFFLMKLLLLERQRQREQAAFARLPGLSQLFESNDYHIDEVRCLLCLGTFATWSEDTEVREESLRLRGALVHSLRLSGLEEVEPHSINDWGAWAEQESARRTKLLAFCFLNIQSIVYGLPPIIWGHEFRLQMPCSCPQWTAPDATTWLLLRQGAGTDRSTSRDALQSLLSTSPDAYLRGCAPTPVSNYVLLHGLVQMIIWVRMVPASLGMTPSPDYQVLFQ</sequence>
<evidence type="ECO:0000256" key="8">
    <source>
        <dbReference type="ARBA" id="ARBA00023242"/>
    </source>
</evidence>
<gene>
    <name evidence="10" type="ORF">BO97DRAFT_463785</name>
</gene>
<keyword evidence="2" id="KW-0479">Metal-binding</keyword>
<dbReference type="GO" id="GO:0005634">
    <property type="term" value="C:nucleus"/>
    <property type="evidence" value="ECO:0007669"/>
    <property type="project" value="UniProtKB-SubCell"/>
</dbReference>
<dbReference type="InterPro" id="IPR051059">
    <property type="entry name" value="VerF-like"/>
</dbReference>
<keyword evidence="3" id="KW-0677">Repeat</keyword>
<dbReference type="Pfam" id="PF04082">
    <property type="entry name" value="Fungal_trans"/>
    <property type="match status" value="1"/>
</dbReference>
<evidence type="ECO:0000256" key="7">
    <source>
        <dbReference type="ARBA" id="ARBA00023163"/>
    </source>
</evidence>
<evidence type="ECO:0000313" key="10">
    <source>
        <dbReference type="EMBL" id="RAL07387.1"/>
    </source>
</evidence>
<comment type="subcellular location">
    <subcellularLocation>
        <location evidence="1">Nucleus</location>
    </subcellularLocation>
</comment>
<evidence type="ECO:0000256" key="2">
    <source>
        <dbReference type="ARBA" id="ARBA00022723"/>
    </source>
</evidence>
<organism evidence="10 11">
    <name type="scientific">Aspergillus homomorphus (strain CBS 101889)</name>
    <dbReference type="NCBI Taxonomy" id="1450537"/>
    <lineage>
        <taxon>Eukaryota</taxon>
        <taxon>Fungi</taxon>
        <taxon>Dikarya</taxon>
        <taxon>Ascomycota</taxon>
        <taxon>Pezizomycotina</taxon>
        <taxon>Eurotiomycetes</taxon>
        <taxon>Eurotiomycetidae</taxon>
        <taxon>Eurotiales</taxon>
        <taxon>Aspergillaceae</taxon>
        <taxon>Aspergillus</taxon>
        <taxon>Aspergillus subgen. Circumdati</taxon>
    </lineage>
</organism>
<dbReference type="AlphaFoldDB" id="A0A395HHV0"/>
<evidence type="ECO:0000259" key="9">
    <source>
        <dbReference type="Pfam" id="PF04082"/>
    </source>
</evidence>
<keyword evidence="11" id="KW-1185">Reference proteome</keyword>
<dbReference type="GeneID" id="37203754"/>